<keyword evidence="4 8" id="KW-0812">Transmembrane</keyword>
<organism evidence="9 10">
    <name type="scientific">Roseomonas nitratireducens</name>
    <dbReference type="NCBI Taxonomy" id="2820810"/>
    <lineage>
        <taxon>Bacteria</taxon>
        <taxon>Pseudomonadati</taxon>
        <taxon>Pseudomonadota</taxon>
        <taxon>Alphaproteobacteria</taxon>
        <taxon>Acetobacterales</taxon>
        <taxon>Roseomonadaceae</taxon>
        <taxon>Roseomonas</taxon>
    </lineage>
</organism>
<evidence type="ECO:0000256" key="1">
    <source>
        <dbReference type="ARBA" id="ARBA00004651"/>
    </source>
</evidence>
<feature type="transmembrane region" description="Helical" evidence="8">
    <location>
        <begin position="135"/>
        <end position="156"/>
    </location>
</feature>
<keyword evidence="2" id="KW-1003">Cell membrane</keyword>
<sequence>MTRHPYVVILALGLMVAGYAILLLGLRGAGIWLLDREGLPARNDFLAIWTAGRLALGGMAADVYDWVALEAEMRRAGVPTPEGLPPLGWMYPPGFLLVAAILAIAPWTWSFLAWQGMTIAMLCATQAMIARDQRGLAILLGVATPCALLCVVQGQTGFLSAALLGSGLFWLDRKPALAGALLGLATFKPHIGFVVPLLLVATGRWKVLLFGGLAACAFAAAAALILGMPAWVAFLGSLHGSSVRFLMADGFRVPLQSIHSTMLDIGADRSVAGLAHGGVALAALLGALKIWRDPGSDEGLRGASALGAAYLATPYALPHDSVALAVAAGFLLRHARWDVLTPTDRSLLLLAVIVVPAGSLLSRASFPTPAAWLTMLGLTLWLYLRLRRFPGAWPSRP</sequence>
<feature type="transmembrane region" description="Helical" evidence="8">
    <location>
        <begin position="346"/>
        <end position="364"/>
    </location>
</feature>
<evidence type="ECO:0000256" key="6">
    <source>
        <dbReference type="ARBA" id="ARBA00023136"/>
    </source>
</evidence>
<reference evidence="9 10" key="1">
    <citation type="submission" date="2021-03" db="EMBL/GenBank/DDBJ databases">
        <authorList>
            <person name="So Y."/>
        </authorList>
    </citation>
    <scope>NUCLEOTIDE SEQUENCE [LARGE SCALE GENOMIC DNA]</scope>
    <source>
        <strain evidence="9 10">PWR1</strain>
    </source>
</reference>
<evidence type="ECO:0000256" key="4">
    <source>
        <dbReference type="ARBA" id="ARBA00022692"/>
    </source>
</evidence>
<evidence type="ECO:0000313" key="9">
    <source>
        <dbReference type="EMBL" id="MBP0465280.1"/>
    </source>
</evidence>
<dbReference type="InterPro" id="IPR018584">
    <property type="entry name" value="GT87"/>
</dbReference>
<keyword evidence="3" id="KW-0808">Transferase</keyword>
<proteinExistence type="inferred from homology"/>
<evidence type="ECO:0000256" key="7">
    <source>
        <dbReference type="ARBA" id="ARBA00024033"/>
    </source>
</evidence>
<evidence type="ECO:0000313" key="10">
    <source>
        <dbReference type="Proteomes" id="UP000680815"/>
    </source>
</evidence>
<keyword evidence="6 8" id="KW-0472">Membrane</keyword>
<comment type="similarity">
    <text evidence="7">Belongs to the glycosyltransferase 87 family.</text>
</comment>
<feature type="transmembrane region" description="Helical" evidence="8">
    <location>
        <begin position="89"/>
        <end position="114"/>
    </location>
</feature>
<evidence type="ECO:0000256" key="3">
    <source>
        <dbReference type="ARBA" id="ARBA00022679"/>
    </source>
</evidence>
<accession>A0ABS4AVA0</accession>
<evidence type="ECO:0000256" key="2">
    <source>
        <dbReference type="ARBA" id="ARBA00022475"/>
    </source>
</evidence>
<name>A0ABS4AVA0_9PROT</name>
<comment type="caution">
    <text evidence="9">The sequence shown here is derived from an EMBL/GenBank/DDBJ whole genome shotgun (WGS) entry which is preliminary data.</text>
</comment>
<gene>
    <name evidence="9" type="ORF">J5Y09_15245</name>
</gene>
<evidence type="ECO:0000256" key="5">
    <source>
        <dbReference type="ARBA" id="ARBA00022989"/>
    </source>
</evidence>
<feature type="transmembrane region" description="Helical" evidence="8">
    <location>
        <begin position="207"/>
        <end position="234"/>
    </location>
</feature>
<comment type="subcellular location">
    <subcellularLocation>
        <location evidence="1">Cell membrane</location>
        <topology evidence="1">Multi-pass membrane protein</topology>
    </subcellularLocation>
</comment>
<dbReference type="RefSeq" id="WP_209352669.1">
    <property type="nucleotide sequence ID" value="NZ_JAGIYZ010000014.1"/>
</dbReference>
<dbReference type="Proteomes" id="UP000680815">
    <property type="component" value="Unassembled WGS sequence"/>
</dbReference>
<dbReference type="Pfam" id="PF09594">
    <property type="entry name" value="GT87"/>
    <property type="match status" value="1"/>
</dbReference>
<evidence type="ECO:0000256" key="8">
    <source>
        <dbReference type="SAM" id="Phobius"/>
    </source>
</evidence>
<keyword evidence="10" id="KW-1185">Reference proteome</keyword>
<feature type="transmembrane region" description="Helical" evidence="8">
    <location>
        <begin position="176"/>
        <end position="200"/>
    </location>
</feature>
<feature type="transmembrane region" description="Helical" evidence="8">
    <location>
        <begin position="6"/>
        <end position="34"/>
    </location>
</feature>
<protein>
    <submittedName>
        <fullName evidence="9">DUF2029 domain-containing protein</fullName>
    </submittedName>
</protein>
<feature type="transmembrane region" description="Helical" evidence="8">
    <location>
        <begin position="370"/>
        <end position="386"/>
    </location>
</feature>
<dbReference type="EMBL" id="JAGIYZ010000014">
    <property type="protein sequence ID" value="MBP0465280.1"/>
    <property type="molecule type" value="Genomic_DNA"/>
</dbReference>
<keyword evidence="5 8" id="KW-1133">Transmembrane helix</keyword>